<dbReference type="RefSeq" id="WP_072309760.1">
    <property type="nucleotide sequence ID" value="NZ_CAUBOV010000007.1"/>
</dbReference>
<organism evidence="4 5">
    <name type="scientific">Hafnia alvei</name>
    <dbReference type="NCBI Taxonomy" id="569"/>
    <lineage>
        <taxon>Bacteria</taxon>
        <taxon>Pseudomonadati</taxon>
        <taxon>Pseudomonadota</taxon>
        <taxon>Gammaproteobacteria</taxon>
        <taxon>Enterobacterales</taxon>
        <taxon>Hafniaceae</taxon>
        <taxon>Hafnia</taxon>
    </lineage>
</organism>
<comment type="similarity">
    <text evidence="3">Belongs to the transferase hexapeptide repeat family.</text>
</comment>
<gene>
    <name evidence="4" type="ORF">BN1044_03505</name>
</gene>
<comment type="catalytic activity">
    <reaction evidence="3">
        <text>L-serine + acetyl-CoA = O-acetyl-L-serine + CoA</text>
        <dbReference type="Rhea" id="RHEA:24560"/>
        <dbReference type="ChEBI" id="CHEBI:33384"/>
        <dbReference type="ChEBI" id="CHEBI:57287"/>
        <dbReference type="ChEBI" id="CHEBI:57288"/>
        <dbReference type="ChEBI" id="CHEBI:58340"/>
        <dbReference type="EC" id="2.3.1.30"/>
    </reaction>
</comment>
<dbReference type="AlphaFoldDB" id="A0A1C6Z4G3"/>
<accession>A0A1C6Z4G3</accession>
<evidence type="ECO:0000313" key="4">
    <source>
        <dbReference type="EMBL" id="SCM54007.1"/>
    </source>
</evidence>
<proteinExistence type="inferred from homology"/>
<dbReference type="InterPro" id="IPR045304">
    <property type="entry name" value="LbH_SAT"/>
</dbReference>
<evidence type="ECO:0000256" key="1">
    <source>
        <dbReference type="ARBA" id="ARBA00022679"/>
    </source>
</evidence>
<protein>
    <recommendedName>
        <fullName evidence="3">Serine acetyltransferase</fullName>
        <ecNumber evidence="3">2.3.1.30</ecNumber>
    </recommendedName>
</protein>
<name>A0A1C6Z4G3_HAFAL</name>
<dbReference type="InterPro" id="IPR011004">
    <property type="entry name" value="Trimer_LpxA-like_sf"/>
</dbReference>
<dbReference type="SUPFAM" id="SSF51161">
    <property type="entry name" value="Trimeric LpxA-like enzymes"/>
    <property type="match status" value="1"/>
</dbReference>
<dbReference type="EMBL" id="FMIQ01000063">
    <property type="protein sequence ID" value="SCM54007.1"/>
    <property type="molecule type" value="Genomic_DNA"/>
</dbReference>
<evidence type="ECO:0000256" key="2">
    <source>
        <dbReference type="ARBA" id="ARBA00023315"/>
    </source>
</evidence>
<dbReference type="PIRSF" id="PIRSF000441">
    <property type="entry name" value="CysE"/>
    <property type="match status" value="1"/>
</dbReference>
<dbReference type="CDD" id="cd03354">
    <property type="entry name" value="LbH_SAT"/>
    <property type="match status" value="1"/>
</dbReference>
<dbReference type="EC" id="2.3.1.30" evidence="3"/>
<dbReference type="GeneID" id="56892165"/>
<evidence type="ECO:0000256" key="3">
    <source>
        <dbReference type="PIRNR" id="PIRNR000441"/>
    </source>
</evidence>
<dbReference type="Proteomes" id="UP000094844">
    <property type="component" value="Unassembled WGS sequence"/>
</dbReference>
<dbReference type="Gene3D" id="2.160.10.10">
    <property type="entry name" value="Hexapeptide repeat proteins"/>
    <property type="match status" value="1"/>
</dbReference>
<reference evidence="4 5" key="1">
    <citation type="submission" date="2016-09" db="EMBL/GenBank/DDBJ databases">
        <authorList>
            <person name="Capua I."/>
            <person name="De Benedictis P."/>
            <person name="Joannis T."/>
            <person name="Lombin L.H."/>
            <person name="Cattoli G."/>
        </authorList>
    </citation>
    <scope>NUCLEOTIDE SEQUENCE [LARGE SCALE GENOMIC DNA]</scope>
    <source>
        <strain evidence="4 5">GB001</strain>
    </source>
</reference>
<evidence type="ECO:0000313" key="5">
    <source>
        <dbReference type="Proteomes" id="UP000094844"/>
    </source>
</evidence>
<dbReference type="InterPro" id="IPR005881">
    <property type="entry name" value="Ser_O-AcTrfase"/>
</dbReference>
<dbReference type="PANTHER" id="PTHR42811">
    <property type="entry name" value="SERINE ACETYLTRANSFERASE"/>
    <property type="match status" value="1"/>
</dbReference>
<dbReference type="OrthoDB" id="7058950at2"/>
<dbReference type="GO" id="GO:0006535">
    <property type="term" value="P:cysteine biosynthetic process from serine"/>
    <property type="evidence" value="ECO:0007669"/>
    <property type="project" value="InterPro"/>
</dbReference>
<dbReference type="GO" id="GO:0009001">
    <property type="term" value="F:serine O-acetyltransferase activity"/>
    <property type="evidence" value="ECO:0007669"/>
    <property type="project" value="UniProtKB-EC"/>
</dbReference>
<keyword evidence="2 3" id="KW-0012">Acyltransferase</keyword>
<sequence length="181" mass="20638">MNDNYLHFKRCISAEILNKRKFSWRRVLHRYWSLPNKRFYLWWRLAELFFSRDGTTSKWAARYLNRKIMKNFNTEIGLGAKIAPGFKVVHFQGVVITDCCNIGENFTIRQNTTIGIQGKTSAMIIIGNNVTVGANSCILADNINIGDNVVIGAMTFIGKDIPPNTTVYTEKTNKLIVNDIS</sequence>
<keyword evidence="1 3" id="KW-0808">Transferase</keyword>
<dbReference type="GO" id="GO:0005737">
    <property type="term" value="C:cytoplasm"/>
    <property type="evidence" value="ECO:0007669"/>
    <property type="project" value="InterPro"/>
</dbReference>